<evidence type="ECO:0000256" key="3">
    <source>
        <dbReference type="ARBA" id="ARBA00022989"/>
    </source>
</evidence>
<dbReference type="InterPro" id="IPR049326">
    <property type="entry name" value="Rhodopsin_dom_fungi"/>
</dbReference>
<protein>
    <recommendedName>
        <fullName evidence="7">Rhodopsin domain-containing protein</fullName>
    </recommendedName>
</protein>
<evidence type="ECO:0000256" key="5">
    <source>
        <dbReference type="ARBA" id="ARBA00038359"/>
    </source>
</evidence>
<proteinExistence type="inferred from homology"/>
<feature type="transmembrane region" description="Helical" evidence="6">
    <location>
        <begin position="139"/>
        <end position="167"/>
    </location>
</feature>
<comment type="caution">
    <text evidence="8">The sequence shown here is derived from an EMBL/GenBank/DDBJ whole genome shotgun (WGS) entry which is preliminary data.</text>
</comment>
<sequence length="402" mass="44433">MSNTTNTTWPADGFVLPAFEYNQTEAHFLIVFGVFLTLLATISVIARLYTRYFIANHVELDDFMATMSLAATIGVCVIQSVYAAVYLPNDTSGILTTTTASKLFYANEIVYTLGVTFYKLTFLIQFWRIFRYIYYMRMVYIAAIVLITSWCVSQTLITMMTCLPIAANWDLASFDRVAGSNVICLPVWIPTYLNAGGTVLTDVIVLLLPVPALWRLNLRRSQKWAAFGVFGIGGIVPIISAGRIWSLGYPPPNGFVAQSCFNIAELAAGVITAGLATIRLLVSRHFPSRSLATLPSRTAGDSSTSKSRYLHKLSSKASSNSKFQSGHVQLSYRTSETELFDRSNNFSGAPSRWNQANFGNSATVTAGRYDQSMQAGGAEFLKEFGIIVEMNWEVTETVIEIK</sequence>
<feature type="transmembrane region" description="Helical" evidence="6">
    <location>
        <begin position="224"/>
        <end position="246"/>
    </location>
</feature>
<dbReference type="GO" id="GO:0016020">
    <property type="term" value="C:membrane"/>
    <property type="evidence" value="ECO:0007669"/>
    <property type="project" value="UniProtKB-SubCell"/>
</dbReference>
<name>A0A9P8ZZ29_9PEZI</name>
<dbReference type="Proteomes" id="UP000758603">
    <property type="component" value="Unassembled WGS sequence"/>
</dbReference>
<evidence type="ECO:0000256" key="4">
    <source>
        <dbReference type="ARBA" id="ARBA00023136"/>
    </source>
</evidence>
<evidence type="ECO:0000256" key="1">
    <source>
        <dbReference type="ARBA" id="ARBA00004141"/>
    </source>
</evidence>
<reference evidence="8" key="1">
    <citation type="journal article" date="2021" name="Nat. Commun.">
        <title>Genetic determinants of endophytism in the Arabidopsis root mycobiome.</title>
        <authorList>
            <person name="Mesny F."/>
            <person name="Miyauchi S."/>
            <person name="Thiergart T."/>
            <person name="Pickel B."/>
            <person name="Atanasova L."/>
            <person name="Karlsson M."/>
            <person name="Huettel B."/>
            <person name="Barry K.W."/>
            <person name="Haridas S."/>
            <person name="Chen C."/>
            <person name="Bauer D."/>
            <person name="Andreopoulos W."/>
            <person name="Pangilinan J."/>
            <person name="LaButti K."/>
            <person name="Riley R."/>
            <person name="Lipzen A."/>
            <person name="Clum A."/>
            <person name="Drula E."/>
            <person name="Henrissat B."/>
            <person name="Kohler A."/>
            <person name="Grigoriev I.V."/>
            <person name="Martin F.M."/>
            <person name="Hacquard S."/>
        </authorList>
    </citation>
    <scope>NUCLEOTIDE SEQUENCE</scope>
    <source>
        <strain evidence="8">MPI-SDFR-AT-0073</strain>
    </source>
</reference>
<comment type="similarity">
    <text evidence="5">Belongs to the SAT4 family.</text>
</comment>
<dbReference type="AlphaFoldDB" id="A0A9P8ZZ29"/>
<dbReference type="PANTHER" id="PTHR33048:SF47">
    <property type="entry name" value="INTEGRAL MEMBRANE PROTEIN-RELATED"/>
    <property type="match status" value="1"/>
</dbReference>
<evidence type="ECO:0000313" key="8">
    <source>
        <dbReference type="EMBL" id="KAH6655777.1"/>
    </source>
</evidence>
<feature type="transmembrane region" description="Helical" evidence="6">
    <location>
        <begin position="187"/>
        <end position="212"/>
    </location>
</feature>
<feature type="transmembrane region" description="Helical" evidence="6">
    <location>
        <begin position="109"/>
        <end position="127"/>
    </location>
</feature>
<comment type="subcellular location">
    <subcellularLocation>
        <location evidence="1">Membrane</location>
        <topology evidence="1">Multi-pass membrane protein</topology>
    </subcellularLocation>
</comment>
<feature type="domain" description="Rhodopsin" evidence="7">
    <location>
        <begin position="46"/>
        <end position="284"/>
    </location>
</feature>
<dbReference type="InterPro" id="IPR052337">
    <property type="entry name" value="SAT4-like"/>
</dbReference>
<dbReference type="OrthoDB" id="3648173at2759"/>
<feature type="transmembrane region" description="Helical" evidence="6">
    <location>
        <begin position="26"/>
        <end position="49"/>
    </location>
</feature>
<gene>
    <name evidence="8" type="ORF">BKA67DRAFT_561853</name>
</gene>
<evidence type="ECO:0000313" key="9">
    <source>
        <dbReference type="Proteomes" id="UP000758603"/>
    </source>
</evidence>
<dbReference type="PANTHER" id="PTHR33048">
    <property type="entry name" value="PTH11-LIKE INTEGRAL MEMBRANE PROTEIN (AFU_ORTHOLOGUE AFUA_5G11245)"/>
    <property type="match status" value="1"/>
</dbReference>
<dbReference type="RefSeq" id="XP_045960042.1">
    <property type="nucleotide sequence ID" value="XM_046102553.1"/>
</dbReference>
<evidence type="ECO:0000259" key="7">
    <source>
        <dbReference type="Pfam" id="PF20684"/>
    </source>
</evidence>
<dbReference type="Pfam" id="PF20684">
    <property type="entry name" value="Fung_rhodopsin"/>
    <property type="match status" value="1"/>
</dbReference>
<evidence type="ECO:0000256" key="6">
    <source>
        <dbReference type="SAM" id="Phobius"/>
    </source>
</evidence>
<accession>A0A9P8ZZ29</accession>
<dbReference type="GeneID" id="70131445"/>
<dbReference type="EMBL" id="JAGPXC010000003">
    <property type="protein sequence ID" value="KAH6655777.1"/>
    <property type="molecule type" value="Genomic_DNA"/>
</dbReference>
<keyword evidence="9" id="KW-1185">Reference proteome</keyword>
<organism evidence="8 9">
    <name type="scientific">Truncatella angustata</name>
    <dbReference type="NCBI Taxonomy" id="152316"/>
    <lineage>
        <taxon>Eukaryota</taxon>
        <taxon>Fungi</taxon>
        <taxon>Dikarya</taxon>
        <taxon>Ascomycota</taxon>
        <taxon>Pezizomycotina</taxon>
        <taxon>Sordariomycetes</taxon>
        <taxon>Xylariomycetidae</taxon>
        <taxon>Amphisphaeriales</taxon>
        <taxon>Sporocadaceae</taxon>
        <taxon>Truncatella</taxon>
    </lineage>
</organism>
<feature type="transmembrane region" description="Helical" evidence="6">
    <location>
        <begin position="266"/>
        <end position="282"/>
    </location>
</feature>
<feature type="transmembrane region" description="Helical" evidence="6">
    <location>
        <begin position="69"/>
        <end position="89"/>
    </location>
</feature>
<evidence type="ECO:0000256" key="2">
    <source>
        <dbReference type="ARBA" id="ARBA00022692"/>
    </source>
</evidence>
<keyword evidence="3 6" id="KW-1133">Transmembrane helix</keyword>
<keyword evidence="2 6" id="KW-0812">Transmembrane</keyword>
<keyword evidence="4 6" id="KW-0472">Membrane</keyword>